<evidence type="ECO:0000256" key="1">
    <source>
        <dbReference type="ARBA" id="ARBA00006525"/>
    </source>
</evidence>
<dbReference type="InterPro" id="IPR036388">
    <property type="entry name" value="WH-like_DNA-bd_sf"/>
</dbReference>
<dbReference type="Pfam" id="PF02481">
    <property type="entry name" value="DNA_processg_A"/>
    <property type="match status" value="1"/>
</dbReference>
<dbReference type="RefSeq" id="WP_208428286.1">
    <property type="nucleotide sequence ID" value="NZ_JAEPRJ010000001.1"/>
</dbReference>
<dbReference type="PANTHER" id="PTHR43022:SF1">
    <property type="entry name" value="PROTEIN SMF"/>
    <property type="match status" value="1"/>
</dbReference>
<evidence type="ECO:0000259" key="2">
    <source>
        <dbReference type="Pfam" id="PF02481"/>
    </source>
</evidence>
<dbReference type="PANTHER" id="PTHR43022">
    <property type="entry name" value="PROTEIN SMF"/>
    <property type="match status" value="1"/>
</dbReference>
<dbReference type="Proteomes" id="UP000604730">
    <property type="component" value="Unassembled WGS sequence"/>
</dbReference>
<evidence type="ECO:0000313" key="3">
    <source>
        <dbReference type="EMBL" id="MBK5896728.1"/>
    </source>
</evidence>
<reference evidence="3 4" key="1">
    <citation type="submission" date="2021-01" db="EMBL/GenBank/DDBJ databases">
        <title>Isolation and description of Catonella massiliensis sp. nov., a novel Catonella species, isolated from a stable periodontitis subject.</title>
        <authorList>
            <person name="Antezack A."/>
            <person name="Boxberger M."/>
            <person name="La Scola B."/>
            <person name="Monnet-Corti V."/>
        </authorList>
    </citation>
    <scope>NUCLEOTIDE SEQUENCE [LARGE SCALE GENOMIC DNA]</scope>
    <source>
        <strain evidence="3 4">Marseille-Q4567</strain>
    </source>
</reference>
<dbReference type="SUPFAM" id="SSF102405">
    <property type="entry name" value="MCP/YpsA-like"/>
    <property type="match status" value="1"/>
</dbReference>
<evidence type="ECO:0000313" key="4">
    <source>
        <dbReference type="Proteomes" id="UP000604730"/>
    </source>
</evidence>
<keyword evidence="4" id="KW-1185">Reference proteome</keyword>
<gene>
    <name evidence="3" type="primary">dprA</name>
    <name evidence="3" type="ORF">JJN12_02860</name>
</gene>
<accession>A0ABS1IXV4</accession>
<dbReference type="InterPro" id="IPR003488">
    <property type="entry name" value="DprA"/>
</dbReference>
<feature type="domain" description="Smf/DprA SLOG" evidence="2">
    <location>
        <begin position="81"/>
        <end position="289"/>
    </location>
</feature>
<comment type="caution">
    <text evidence="3">The sequence shown here is derived from an EMBL/GenBank/DDBJ whole genome shotgun (WGS) entry which is preliminary data.</text>
</comment>
<sequence length="366" mass="40598">MREELLMFWLSLEGHIAKIKLDILEANFGSLAEAHSAISKGKYGQIKGIGEKQLEKLRFLSNMSEIEDKYANMVEKGIKYTHYFNKDYPDKLRNICSAPIGLFYKGNLPKNEEKIISVVGSRDATEKGLYYAGKLSEELSNYGVSVVSGMALGIDSSAHKGALKGEKGKTYAILGCGVDICYPANNIELYLSIIEKGGIISEFPIGTAPVRANFPQRNRIISGLSDGVFVVEAREKSGSLITADMGLEQGKNIYALPGRSEEPLSRGTNKLIQYGAKLVSDVNDILEDFDFPILNAKQECLQNLTLESNEKIVYSTLCLIPKHISEILSETGLDEGELFTILLRLEFKGYVRRTSFEYFVALPSYI</sequence>
<proteinExistence type="inferred from homology"/>
<dbReference type="InterPro" id="IPR057666">
    <property type="entry name" value="DrpA_SLOG"/>
</dbReference>
<organism evidence="3 4">
    <name type="scientific">Catonella massiliensis</name>
    <dbReference type="NCBI Taxonomy" id="2799636"/>
    <lineage>
        <taxon>Bacteria</taxon>
        <taxon>Bacillati</taxon>
        <taxon>Bacillota</taxon>
        <taxon>Clostridia</taxon>
        <taxon>Lachnospirales</taxon>
        <taxon>Lachnospiraceae</taxon>
        <taxon>Catonella</taxon>
    </lineage>
</organism>
<dbReference type="Gene3D" id="3.40.50.450">
    <property type="match status" value="1"/>
</dbReference>
<name>A0ABS1IXV4_9FIRM</name>
<dbReference type="NCBIfam" id="TIGR00732">
    <property type="entry name" value="dprA"/>
    <property type="match status" value="1"/>
</dbReference>
<comment type="similarity">
    <text evidence="1">Belongs to the DprA/Smf family.</text>
</comment>
<dbReference type="Gene3D" id="1.10.10.10">
    <property type="entry name" value="Winged helix-like DNA-binding domain superfamily/Winged helix DNA-binding domain"/>
    <property type="match status" value="1"/>
</dbReference>
<dbReference type="EMBL" id="JAEPRJ010000001">
    <property type="protein sequence ID" value="MBK5896728.1"/>
    <property type="molecule type" value="Genomic_DNA"/>
</dbReference>
<protein>
    <submittedName>
        <fullName evidence="3">DNA-protecting protein DprA</fullName>
    </submittedName>
</protein>